<dbReference type="GO" id="GO:0016020">
    <property type="term" value="C:membrane"/>
    <property type="evidence" value="ECO:0007669"/>
    <property type="project" value="UniProtKB-SubCell"/>
</dbReference>
<feature type="transmembrane region" description="Helical" evidence="6">
    <location>
        <begin position="378"/>
        <end position="398"/>
    </location>
</feature>
<keyword evidence="3 6" id="KW-1133">Transmembrane helix</keyword>
<dbReference type="STRING" id="906968.Trebr_2386"/>
<reference evidence="9" key="1">
    <citation type="submission" date="2011-04" db="EMBL/GenBank/DDBJ databases">
        <title>The complete genome of Treponema brennaborense DSM 12168.</title>
        <authorList>
            <person name="Lucas S."/>
            <person name="Han J."/>
            <person name="Lapidus A."/>
            <person name="Bruce D."/>
            <person name="Goodwin L."/>
            <person name="Pitluck S."/>
            <person name="Peters L."/>
            <person name="Kyrpides N."/>
            <person name="Mavromatis K."/>
            <person name="Ivanova N."/>
            <person name="Mikhailova N."/>
            <person name="Pagani I."/>
            <person name="Teshima H."/>
            <person name="Detter J.C."/>
            <person name="Tapia R."/>
            <person name="Han C."/>
            <person name="Land M."/>
            <person name="Hauser L."/>
            <person name="Markowitz V."/>
            <person name="Cheng J.-F."/>
            <person name="Hugenholtz P."/>
            <person name="Woyke T."/>
            <person name="Wu D."/>
            <person name="Gronow S."/>
            <person name="Wellnitz S."/>
            <person name="Brambilla E."/>
            <person name="Klenk H.-P."/>
            <person name="Eisen J.A."/>
        </authorList>
    </citation>
    <scope>NUCLEOTIDE SEQUENCE [LARGE SCALE GENOMIC DNA]</scope>
    <source>
        <strain evidence="9">DSM 12168 / CIP 105900 / DD5/3</strain>
    </source>
</reference>
<dbReference type="PROSITE" id="PS51371">
    <property type="entry name" value="CBS"/>
    <property type="match status" value="1"/>
</dbReference>
<dbReference type="SUPFAM" id="SSF54631">
    <property type="entry name" value="CBS-domain pair"/>
    <property type="match status" value="1"/>
</dbReference>
<evidence type="ECO:0000313" key="8">
    <source>
        <dbReference type="EMBL" id="AEE17795.1"/>
    </source>
</evidence>
<dbReference type="Proteomes" id="UP000006546">
    <property type="component" value="Chromosome"/>
</dbReference>
<protein>
    <submittedName>
        <fullName evidence="8">Sodium/hydrogen exchanger</fullName>
    </submittedName>
</protein>
<dbReference type="EMBL" id="CP002696">
    <property type="protein sequence ID" value="AEE17795.1"/>
    <property type="molecule type" value="Genomic_DNA"/>
</dbReference>
<feature type="transmembrane region" description="Helical" evidence="6">
    <location>
        <begin position="40"/>
        <end position="57"/>
    </location>
</feature>
<evidence type="ECO:0000259" key="7">
    <source>
        <dbReference type="PROSITE" id="PS51371"/>
    </source>
</evidence>
<evidence type="ECO:0000256" key="1">
    <source>
        <dbReference type="ARBA" id="ARBA00004141"/>
    </source>
</evidence>
<keyword evidence="4 6" id="KW-0472">Membrane</keyword>
<proteinExistence type="predicted"/>
<feature type="transmembrane region" description="Helical" evidence="6">
    <location>
        <begin position="126"/>
        <end position="152"/>
    </location>
</feature>
<dbReference type="InterPro" id="IPR038770">
    <property type="entry name" value="Na+/solute_symporter_sf"/>
</dbReference>
<evidence type="ECO:0000256" key="6">
    <source>
        <dbReference type="SAM" id="Phobius"/>
    </source>
</evidence>
<feature type="transmembrane region" description="Helical" evidence="6">
    <location>
        <begin position="191"/>
        <end position="212"/>
    </location>
</feature>
<feature type="transmembrane region" description="Helical" evidence="6">
    <location>
        <begin position="340"/>
        <end position="357"/>
    </location>
</feature>
<dbReference type="eggNOG" id="COG0475">
    <property type="taxonomic scope" value="Bacteria"/>
</dbReference>
<dbReference type="HOGENOM" id="CLU_031031_2_1_12"/>
<dbReference type="InterPro" id="IPR046342">
    <property type="entry name" value="CBS_dom_sf"/>
</dbReference>
<organism evidence="8 9">
    <name type="scientific">Treponema brennaborense (strain DSM 12168 / CIP 105900 / DD5/3)</name>
    <dbReference type="NCBI Taxonomy" id="906968"/>
    <lineage>
        <taxon>Bacteria</taxon>
        <taxon>Pseudomonadati</taxon>
        <taxon>Spirochaetota</taxon>
        <taxon>Spirochaetia</taxon>
        <taxon>Spirochaetales</taxon>
        <taxon>Treponemataceae</taxon>
        <taxon>Treponema</taxon>
    </lineage>
</organism>
<evidence type="ECO:0000313" key="9">
    <source>
        <dbReference type="Proteomes" id="UP000006546"/>
    </source>
</evidence>
<accession>F4LMC9</accession>
<feature type="transmembrane region" description="Helical" evidence="6">
    <location>
        <begin position="404"/>
        <end position="424"/>
    </location>
</feature>
<evidence type="ECO:0000256" key="3">
    <source>
        <dbReference type="ARBA" id="ARBA00022989"/>
    </source>
</evidence>
<keyword evidence="2 6" id="KW-0812">Transmembrane</keyword>
<dbReference type="Pfam" id="PF00999">
    <property type="entry name" value="Na_H_Exchanger"/>
    <property type="match status" value="1"/>
</dbReference>
<dbReference type="CDD" id="cd02205">
    <property type="entry name" value="CBS_pair_SF"/>
    <property type="match status" value="1"/>
</dbReference>
<dbReference type="Gene3D" id="1.20.1530.20">
    <property type="match status" value="1"/>
</dbReference>
<feature type="domain" description="CBS" evidence="7">
    <location>
        <begin position="464"/>
        <end position="522"/>
    </location>
</feature>
<dbReference type="PANTHER" id="PTHR43021:SF2">
    <property type="entry name" value="CATION_H+ EXCHANGER DOMAIN-CONTAINING PROTEIN"/>
    <property type="match status" value="1"/>
</dbReference>
<dbReference type="Gene3D" id="3.10.580.10">
    <property type="entry name" value="CBS-domain"/>
    <property type="match status" value="1"/>
</dbReference>
<feature type="transmembrane region" description="Helical" evidence="6">
    <location>
        <begin position="158"/>
        <end position="179"/>
    </location>
</feature>
<name>F4LMC9_TREBD</name>
<dbReference type="Pfam" id="PF00571">
    <property type="entry name" value="CBS"/>
    <property type="match status" value="1"/>
</dbReference>
<gene>
    <name evidence="8" type="ordered locus">Trebr_2386</name>
</gene>
<feature type="transmembrane region" description="Helical" evidence="6">
    <location>
        <begin position="69"/>
        <end position="88"/>
    </location>
</feature>
<dbReference type="InterPro" id="IPR000644">
    <property type="entry name" value="CBS_dom"/>
</dbReference>
<dbReference type="GO" id="GO:0015297">
    <property type="term" value="F:antiporter activity"/>
    <property type="evidence" value="ECO:0007669"/>
    <property type="project" value="InterPro"/>
</dbReference>
<dbReference type="InterPro" id="IPR006153">
    <property type="entry name" value="Cation/H_exchanger_TM"/>
</dbReference>
<dbReference type="GO" id="GO:1902600">
    <property type="term" value="P:proton transmembrane transport"/>
    <property type="evidence" value="ECO:0007669"/>
    <property type="project" value="InterPro"/>
</dbReference>
<sequence length="595" mass="63284">MGQKDGTVHRERNRPVYRGSIVNIFAEFLPEFMHFSKLESANLILLFGLIMFLGALGGRLFQKLKIPQVVGYIVIGIVIGQSGFQILSSNVITALEPVSSIALTLIGFLIGGELKSSVIKKYGKQFVGILLFESIVPFFVVSIVVTGVSYLVTKDLGTSIAFGLLLGSIASATAPAATTDVLKENRTRGPLTVTVLGIVAMDDAVALILYAITSSIAASLLGGQGGNVGAQLLGVLYDVGGSIAIGSLVGFLLGKFVHNVMTDEGRILSFSLGALLLTTGICQFLDLDNILAAMSIGFFMVNFAPVKIRPTFSMVEKFTPPIYVLFFVLVGAKLNIWNVTAFVGVLALVYIVCRTVGKSVGARFGAWLTKAPPTVGKYLPFCLLSQAGVAIGLSIAAGQDFAATIGPTIMLIVTATTFVVQLIGPVCVKHGVQKAGECGLDINEEDLMKQTSVADVTWSGQSICSAESPAIVSETTTLNHIIDSFSRNGNLNYAVKDADGKLIGVITIEHLKECLLISELSESLVAFDVMEPVKVTCTGETPVPDIYRQFTEHDTEMIPIVAAGGKADGVAEKYAIDHYLHTKIIELHKKVEALG</sequence>
<dbReference type="SMART" id="SM00116">
    <property type="entry name" value="CBS"/>
    <property type="match status" value="2"/>
</dbReference>
<dbReference type="PANTHER" id="PTHR43021">
    <property type="entry name" value="NA(+)/H(+) ANTIPORTER-RELATED"/>
    <property type="match status" value="1"/>
</dbReference>
<comment type="subcellular location">
    <subcellularLocation>
        <location evidence="1">Membrane</location>
        <topology evidence="1">Multi-pass membrane protein</topology>
    </subcellularLocation>
</comment>
<keyword evidence="9" id="KW-1185">Reference proteome</keyword>
<dbReference type="KEGG" id="tbe:Trebr_2386"/>
<dbReference type="AlphaFoldDB" id="F4LMC9"/>
<feature type="transmembrane region" description="Helical" evidence="6">
    <location>
        <begin position="94"/>
        <end position="114"/>
    </location>
</feature>
<feature type="transmembrane region" description="Helical" evidence="6">
    <location>
        <begin position="232"/>
        <end position="253"/>
    </location>
</feature>
<keyword evidence="5" id="KW-0129">CBS domain</keyword>
<evidence type="ECO:0000256" key="4">
    <source>
        <dbReference type="ARBA" id="ARBA00023136"/>
    </source>
</evidence>
<evidence type="ECO:0000256" key="2">
    <source>
        <dbReference type="ARBA" id="ARBA00022692"/>
    </source>
</evidence>
<evidence type="ECO:0000256" key="5">
    <source>
        <dbReference type="PROSITE-ProRule" id="PRU00703"/>
    </source>
</evidence>
<feature type="transmembrane region" description="Helical" evidence="6">
    <location>
        <begin position="265"/>
        <end position="284"/>
    </location>
</feature>